<dbReference type="EC" id="2.5.1.54" evidence="8"/>
<dbReference type="STRING" id="762845.BCR26_11925"/>
<dbReference type="PANTHER" id="PTHR21225:SF12">
    <property type="entry name" value="PHOSPHO-2-DEHYDRO-3-DEOXYHEPTONATE ALDOLASE, TYROSINE-INHIBITED"/>
    <property type="match status" value="1"/>
</dbReference>
<dbReference type="GO" id="GO:0003849">
    <property type="term" value="F:3-deoxy-7-phosphoheptulonate synthase activity"/>
    <property type="evidence" value="ECO:0007669"/>
    <property type="project" value="UniProtKB-EC"/>
</dbReference>
<comment type="similarity">
    <text evidence="3 8">Belongs to the class-I DAHP synthase family.</text>
</comment>
<dbReference type="PANTHER" id="PTHR21225">
    <property type="entry name" value="PHOSPHO-2-DEHYDRO-3-DEOXYHEPTONATE ALDOLASE DAHP SYNTHETASE"/>
    <property type="match status" value="1"/>
</dbReference>
<dbReference type="GO" id="GO:0005737">
    <property type="term" value="C:cytoplasm"/>
    <property type="evidence" value="ECO:0007669"/>
    <property type="project" value="TreeGrafter"/>
</dbReference>
<sequence length="344" mass="38971">MSFKALSQPINFEQVKSLSKLTEEHAKIKAARDKELQAIMEGKDERILLLIGPCSAHEESSVMEYVTRLAKVQEEVKDKIFMVPRIYTNKPRTNGDGYKGLLHHQNPEEGEASNLIQGIAAVRKLHNKVISETGLTTADEMLYPENLEFVEDLVSYIAVGARSVEDQQHRFVASGIDQPTGLKNPTSGNLNVLFHSLYAAQQQQEFIYNGMEVQSSSNPLAHVVLRGGLNEYGENIPNYHYEDLLKVVNLYKAGKYKNPFIVVDTNHDNSGKQYSEQVRIVKETLINRTWNEDMKKWVRGFMIESFLEDGRQNADGKVFGQSITDPCLGWKATEELIHYIAEHS</sequence>
<keyword evidence="11" id="KW-1185">Reference proteome</keyword>
<proteinExistence type="inferred from homology"/>
<keyword evidence="6 8" id="KW-0057">Aromatic amino acid biosynthesis</keyword>
<protein>
    <recommendedName>
        <fullName evidence="8">Phospho-2-dehydro-3-deoxyheptonate aldolase</fullName>
        <ecNumber evidence="8">2.5.1.54</ecNumber>
    </recommendedName>
</protein>
<evidence type="ECO:0000256" key="4">
    <source>
        <dbReference type="ARBA" id="ARBA00022605"/>
    </source>
</evidence>
<dbReference type="UniPathway" id="UPA00053">
    <property type="reaction ID" value="UER00084"/>
</dbReference>
<dbReference type="InterPro" id="IPR006218">
    <property type="entry name" value="DAHP1/KDSA"/>
</dbReference>
<evidence type="ECO:0000259" key="9">
    <source>
        <dbReference type="Pfam" id="PF00793"/>
    </source>
</evidence>
<dbReference type="OrthoDB" id="9807331at2"/>
<evidence type="ECO:0000256" key="6">
    <source>
        <dbReference type="ARBA" id="ARBA00023141"/>
    </source>
</evidence>
<dbReference type="EMBL" id="MIEK01000016">
    <property type="protein sequence ID" value="OEH82743.1"/>
    <property type="molecule type" value="Genomic_DNA"/>
</dbReference>
<feature type="domain" description="DAHP synthetase I/KDSA" evidence="9">
    <location>
        <begin position="37"/>
        <end position="336"/>
    </location>
</feature>
<dbReference type="SUPFAM" id="SSF51569">
    <property type="entry name" value="Aldolase"/>
    <property type="match status" value="1"/>
</dbReference>
<name>A0A1E5KY31_9ENTE</name>
<dbReference type="RefSeq" id="WP_069698274.1">
    <property type="nucleotide sequence ID" value="NZ_JAGGMA010000023.1"/>
</dbReference>
<dbReference type="GO" id="GO:0009423">
    <property type="term" value="P:chorismate biosynthetic process"/>
    <property type="evidence" value="ECO:0007669"/>
    <property type="project" value="UniProtKB-UniPathway"/>
</dbReference>
<dbReference type="NCBIfam" id="NF009395">
    <property type="entry name" value="PRK12755.1"/>
    <property type="match status" value="1"/>
</dbReference>
<dbReference type="AlphaFoldDB" id="A0A1E5KY31"/>
<dbReference type="PIRSF" id="PIRSF001361">
    <property type="entry name" value="DAHP_synthase"/>
    <property type="match status" value="1"/>
</dbReference>
<reference evidence="10 11" key="1">
    <citation type="submission" date="2016-09" db="EMBL/GenBank/DDBJ databases">
        <authorList>
            <person name="Capua I."/>
            <person name="De Benedictis P."/>
            <person name="Joannis T."/>
            <person name="Lombin L.H."/>
            <person name="Cattoli G."/>
        </authorList>
    </citation>
    <scope>NUCLEOTIDE SEQUENCE [LARGE SCALE GENOMIC DNA]</scope>
    <source>
        <strain evidence="10 11">LMG 25899</strain>
    </source>
</reference>
<dbReference type="Proteomes" id="UP000095256">
    <property type="component" value="Unassembled WGS sequence"/>
</dbReference>
<comment type="caution">
    <text evidence="10">The sequence shown here is derived from an EMBL/GenBank/DDBJ whole genome shotgun (WGS) entry which is preliminary data.</text>
</comment>
<dbReference type="Pfam" id="PF00793">
    <property type="entry name" value="DAHP_synth_1"/>
    <property type="match status" value="1"/>
</dbReference>
<evidence type="ECO:0000313" key="11">
    <source>
        <dbReference type="Proteomes" id="UP000095256"/>
    </source>
</evidence>
<comment type="pathway">
    <text evidence="2 8">Metabolic intermediate biosynthesis; chorismate biosynthesis; chorismate from D-erythrose 4-phosphate and phosphoenolpyruvate: step 1/7.</text>
</comment>
<accession>A0A1E5KY31</accession>
<dbReference type="GO" id="GO:0008652">
    <property type="term" value="P:amino acid biosynthetic process"/>
    <property type="evidence" value="ECO:0007669"/>
    <property type="project" value="UniProtKB-KW"/>
</dbReference>
<dbReference type="GO" id="GO:0009073">
    <property type="term" value="P:aromatic amino acid family biosynthetic process"/>
    <property type="evidence" value="ECO:0007669"/>
    <property type="project" value="UniProtKB-KW"/>
</dbReference>
<evidence type="ECO:0000256" key="7">
    <source>
        <dbReference type="ARBA" id="ARBA00047508"/>
    </source>
</evidence>
<dbReference type="Gene3D" id="3.20.20.70">
    <property type="entry name" value="Aldolase class I"/>
    <property type="match status" value="1"/>
</dbReference>
<comment type="function">
    <text evidence="1 8">Stereospecific condensation of phosphoenolpyruvate (PEP) and D-erythrose-4-phosphate (E4P) giving rise to 3-deoxy-D-arabino-heptulosonate-7-phosphate (DAHP).</text>
</comment>
<evidence type="ECO:0000256" key="5">
    <source>
        <dbReference type="ARBA" id="ARBA00022679"/>
    </source>
</evidence>
<evidence type="ECO:0000313" key="10">
    <source>
        <dbReference type="EMBL" id="OEH82743.1"/>
    </source>
</evidence>
<organism evidence="10 11">
    <name type="scientific">Enterococcus rivorum</name>
    <dbReference type="NCBI Taxonomy" id="762845"/>
    <lineage>
        <taxon>Bacteria</taxon>
        <taxon>Bacillati</taxon>
        <taxon>Bacillota</taxon>
        <taxon>Bacilli</taxon>
        <taxon>Lactobacillales</taxon>
        <taxon>Enterococcaceae</taxon>
        <taxon>Enterococcus</taxon>
    </lineage>
</organism>
<dbReference type="NCBIfam" id="TIGR00034">
    <property type="entry name" value="aroFGH"/>
    <property type="match status" value="1"/>
</dbReference>
<keyword evidence="5 8" id="KW-0808">Transferase</keyword>
<gene>
    <name evidence="10" type="ORF">BCR26_11925</name>
</gene>
<dbReference type="InterPro" id="IPR006219">
    <property type="entry name" value="DAHP_synth_1"/>
</dbReference>
<comment type="catalytic activity">
    <reaction evidence="7 8">
        <text>D-erythrose 4-phosphate + phosphoenolpyruvate + H2O = 7-phospho-2-dehydro-3-deoxy-D-arabino-heptonate + phosphate</text>
        <dbReference type="Rhea" id="RHEA:14717"/>
        <dbReference type="ChEBI" id="CHEBI:15377"/>
        <dbReference type="ChEBI" id="CHEBI:16897"/>
        <dbReference type="ChEBI" id="CHEBI:43474"/>
        <dbReference type="ChEBI" id="CHEBI:58394"/>
        <dbReference type="ChEBI" id="CHEBI:58702"/>
        <dbReference type="EC" id="2.5.1.54"/>
    </reaction>
</comment>
<evidence type="ECO:0000256" key="1">
    <source>
        <dbReference type="ARBA" id="ARBA00003726"/>
    </source>
</evidence>
<evidence type="ECO:0000256" key="2">
    <source>
        <dbReference type="ARBA" id="ARBA00004688"/>
    </source>
</evidence>
<evidence type="ECO:0000256" key="3">
    <source>
        <dbReference type="ARBA" id="ARBA00007985"/>
    </source>
</evidence>
<dbReference type="InterPro" id="IPR013785">
    <property type="entry name" value="Aldolase_TIM"/>
</dbReference>
<keyword evidence="4 8" id="KW-0028">Amino-acid biosynthesis</keyword>
<evidence type="ECO:0000256" key="8">
    <source>
        <dbReference type="PIRNR" id="PIRNR001361"/>
    </source>
</evidence>